<keyword evidence="3 5" id="KW-0067">ATP-binding</keyword>
<dbReference type="GO" id="GO:0016887">
    <property type="term" value="F:ATP hydrolysis activity"/>
    <property type="evidence" value="ECO:0007669"/>
    <property type="project" value="TreeGrafter"/>
</dbReference>
<dbReference type="GO" id="GO:0008017">
    <property type="term" value="F:microtubule binding"/>
    <property type="evidence" value="ECO:0007669"/>
    <property type="project" value="InterPro"/>
</dbReference>
<evidence type="ECO:0000313" key="11">
    <source>
        <dbReference type="Proteomes" id="UP000076722"/>
    </source>
</evidence>
<dbReference type="InterPro" id="IPR036961">
    <property type="entry name" value="Kinesin_motor_dom_sf"/>
</dbReference>
<name>A0A164XP39_9AGAM</name>
<feature type="compositionally biased region" description="Acidic residues" evidence="8">
    <location>
        <begin position="739"/>
        <end position="748"/>
    </location>
</feature>
<keyword evidence="1 6" id="KW-0493">Microtubule</keyword>
<dbReference type="PROSITE" id="PS50067">
    <property type="entry name" value="KINESIN_MOTOR_2"/>
    <property type="match status" value="1"/>
</dbReference>
<dbReference type="InterPro" id="IPR019821">
    <property type="entry name" value="Kinesin_motor_CS"/>
</dbReference>
<dbReference type="GO" id="GO:0005524">
    <property type="term" value="F:ATP binding"/>
    <property type="evidence" value="ECO:0007669"/>
    <property type="project" value="UniProtKB-UniRule"/>
</dbReference>
<feature type="region of interest" description="Disordered" evidence="8">
    <location>
        <begin position="713"/>
        <end position="749"/>
    </location>
</feature>
<proteinExistence type="inferred from homology"/>
<evidence type="ECO:0000313" key="10">
    <source>
        <dbReference type="EMBL" id="KZS96160.1"/>
    </source>
</evidence>
<evidence type="ECO:0000256" key="4">
    <source>
        <dbReference type="ARBA" id="ARBA00023175"/>
    </source>
</evidence>
<evidence type="ECO:0000256" key="5">
    <source>
        <dbReference type="PROSITE-ProRule" id="PRU00283"/>
    </source>
</evidence>
<keyword evidence="2 5" id="KW-0547">Nucleotide-binding</keyword>
<dbReference type="Gene3D" id="3.40.850.10">
    <property type="entry name" value="Kinesin motor domain"/>
    <property type="match status" value="1"/>
</dbReference>
<feature type="compositionally biased region" description="Basic and acidic residues" evidence="8">
    <location>
        <begin position="765"/>
        <end position="777"/>
    </location>
</feature>
<evidence type="ECO:0000256" key="6">
    <source>
        <dbReference type="RuleBase" id="RU000394"/>
    </source>
</evidence>
<dbReference type="GO" id="GO:0003777">
    <property type="term" value="F:microtubule motor activity"/>
    <property type="evidence" value="ECO:0007669"/>
    <property type="project" value="InterPro"/>
</dbReference>
<comment type="similarity">
    <text evidence="5 6">Belongs to the TRAFAC class myosin-kinesin ATPase superfamily. Kinesin family.</text>
</comment>
<dbReference type="PROSITE" id="PS00411">
    <property type="entry name" value="KINESIN_MOTOR_1"/>
    <property type="match status" value="1"/>
</dbReference>
<dbReference type="PANTHER" id="PTHR24115:SF1008">
    <property type="entry name" value="KINESIN-LIKE PROTEIN SUBITO"/>
    <property type="match status" value="1"/>
</dbReference>
<dbReference type="SMART" id="SM00129">
    <property type="entry name" value="KISc"/>
    <property type="match status" value="1"/>
</dbReference>
<dbReference type="GO" id="GO:0005871">
    <property type="term" value="C:kinesin complex"/>
    <property type="evidence" value="ECO:0007669"/>
    <property type="project" value="TreeGrafter"/>
</dbReference>
<reference evidence="10 11" key="1">
    <citation type="journal article" date="2016" name="Mol. Biol. Evol.">
        <title>Comparative Genomics of Early-Diverging Mushroom-Forming Fungi Provides Insights into the Origins of Lignocellulose Decay Capabilities.</title>
        <authorList>
            <person name="Nagy L.G."/>
            <person name="Riley R."/>
            <person name="Tritt A."/>
            <person name="Adam C."/>
            <person name="Daum C."/>
            <person name="Floudas D."/>
            <person name="Sun H."/>
            <person name="Yadav J.S."/>
            <person name="Pangilinan J."/>
            <person name="Larsson K.H."/>
            <person name="Matsuura K."/>
            <person name="Barry K."/>
            <person name="Labutti K."/>
            <person name="Kuo R."/>
            <person name="Ohm R.A."/>
            <person name="Bhattacharya S.S."/>
            <person name="Shirouzu T."/>
            <person name="Yoshinaga Y."/>
            <person name="Martin F.M."/>
            <person name="Grigoriev I.V."/>
            <person name="Hibbett D.S."/>
        </authorList>
    </citation>
    <scope>NUCLEOTIDE SEQUENCE [LARGE SCALE GENOMIC DNA]</scope>
    <source>
        <strain evidence="10 11">HHB9708</strain>
    </source>
</reference>
<feature type="compositionally biased region" description="Acidic residues" evidence="8">
    <location>
        <begin position="718"/>
        <end position="729"/>
    </location>
</feature>
<dbReference type="Pfam" id="PF00225">
    <property type="entry name" value="Kinesin"/>
    <property type="match status" value="1"/>
</dbReference>
<dbReference type="GO" id="GO:0005634">
    <property type="term" value="C:nucleus"/>
    <property type="evidence" value="ECO:0007669"/>
    <property type="project" value="TreeGrafter"/>
</dbReference>
<protein>
    <recommendedName>
        <fullName evidence="6">Kinesin-like protein</fullName>
    </recommendedName>
</protein>
<dbReference type="GO" id="GO:0005874">
    <property type="term" value="C:microtubule"/>
    <property type="evidence" value="ECO:0007669"/>
    <property type="project" value="UniProtKB-KW"/>
</dbReference>
<keyword evidence="7" id="KW-0175">Coiled coil</keyword>
<dbReference type="GO" id="GO:0007018">
    <property type="term" value="P:microtubule-based movement"/>
    <property type="evidence" value="ECO:0007669"/>
    <property type="project" value="InterPro"/>
</dbReference>
<dbReference type="STRING" id="1314777.A0A164XP39"/>
<evidence type="ECO:0000256" key="7">
    <source>
        <dbReference type="SAM" id="Coils"/>
    </source>
</evidence>
<keyword evidence="11" id="KW-1185">Reference proteome</keyword>
<dbReference type="PRINTS" id="PR00380">
    <property type="entry name" value="KINESINHEAVY"/>
</dbReference>
<feature type="region of interest" description="Disordered" evidence="8">
    <location>
        <begin position="765"/>
        <end position="875"/>
    </location>
</feature>
<feature type="compositionally biased region" description="Acidic residues" evidence="8">
    <location>
        <begin position="778"/>
        <end position="826"/>
    </location>
</feature>
<dbReference type="InterPro" id="IPR001752">
    <property type="entry name" value="Kinesin_motor_dom"/>
</dbReference>
<feature type="compositionally biased region" description="Polar residues" evidence="8">
    <location>
        <begin position="34"/>
        <end position="56"/>
    </location>
</feature>
<dbReference type="SUPFAM" id="SSF52540">
    <property type="entry name" value="P-loop containing nucleoside triphosphate hydrolases"/>
    <property type="match status" value="1"/>
</dbReference>
<keyword evidence="4 5" id="KW-0505">Motor protein</keyword>
<feature type="coiled-coil region" evidence="7">
    <location>
        <begin position="636"/>
        <end position="663"/>
    </location>
</feature>
<feature type="domain" description="Kinesin motor" evidence="9">
    <location>
        <begin position="108"/>
        <end position="571"/>
    </location>
</feature>
<feature type="region of interest" description="Disordered" evidence="8">
    <location>
        <begin position="1"/>
        <end position="86"/>
    </location>
</feature>
<accession>A0A164XP39</accession>
<dbReference type="InterPro" id="IPR027640">
    <property type="entry name" value="Kinesin-like_fam"/>
</dbReference>
<dbReference type="OrthoDB" id="123929at2759"/>
<dbReference type="InterPro" id="IPR027417">
    <property type="entry name" value="P-loop_NTPase"/>
</dbReference>
<evidence type="ECO:0000256" key="1">
    <source>
        <dbReference type="ARBA" id="ARBA00022701"/>
    </source>
</evidence>
<dbReference type="PANTHER" id="PTHR24115">
    <property type="entry name" value="KINESIN-RELATED"/>
    <property type="match status" value="1"/>
</dbReference>
<feature type="binding site" evidence="5">
    <location>
        <begin position="199"/>
        <end position="206"/>
    </location>
    <ligand>
        <name>ATP</name>
        <dbReference type="ChEBI" id="CHEBI:30616"/>
    </ligand>
</feature>
<evidence type="ECO:0000256" key="8">
    <source>
        <dbReference type="SAM" id="MobiDB-lite"/>
    </source>
</evidence>
<dbReference type="Proteomes" id="UP000076722">
    <property type="component" value="Unassembled WGS sequence"/>
</dbReference>
<evidence type="ECO:0000256" key="2">
    <source>
        <dbReference type="ARBA" id="ARBA00022741"/>
    </source>
</evidence>
<gene>
    <name evidence="10" type="ORF">SISNIDRAFT_451865</name>
</gene>
<sequence>MSSKGAPRTERVTRASARNQNIAVTAEPPLKTPSRPTRATKTATTERQVSKTSQRTASEKAREITPPLKKNLDEARPSKATKLSGSKGAVMAGIAPLRRSEHDGEKEIIKAYLRIRPNLGPEQQTGTPYLNALSTTTVEMVDHNAAGGFRYRATPAQTQYTFSHVFPADTQQGEFFAKTTLPLIQDVLGGYSGLLFAYGVSNSGKTYTIQGGSEQGSAGILPRTLDVIFNSVKDLQTERSIRPVGLSTVEDEDEDATLTESPLHASESFGEDADLLSSMLAEEVHSADFDDTALEVDTDFEYSIWVSFAEIYNDKIFDLLSDSELGDTVQTKNNQGLAAPLNTGTRRSPFSSSTNLANLASFPSNSDMGDPFTVKRRALALKGGSGGGKYVAGLREIRVRTSAEARNVVKMGHVNRRVFGTLANHASSRSHGIFTIKVLKIRKGSTQLESVQLSRLSIVDLAGSERTKNTQTTGERLKEAGNINKSLMVLGQCMEVLRSNQKKTVARAGATGIRTPKLALVPYRHSKLTELFQDYFEGHGKVVMIVNVNPYDTGFDENSHVMKFSALAREITTTAKRMPLHHTSNANLKNAKKPVQPRTVKISVGGLNGRKLHETQLQVVEEDSDKDEEDLDDPLVDALFEEIESLRRRLFEAETRAAVIEAEVREEVMKEIEVRMHDMERRFATRLLDEAEHQERKTDRKIDLLYKAGQFGHSVGTSEDEDDEDDDETSSQVTKQMTEGDDESDEETSPIAPIVFKIQRPSADHSEDLGLFDHDEQSAEETDSQIDTEIETDSEPEDAATVNEDEESLDDNDDDDNWEEEQDEQSSPDSRRTSSATVYDELEVCTPRKKSSNVWVELATPRERTGHANTGVLMTNHPENEVDEAASEMEHDFDQLSLADDSAVVIPVKTPKAKTKGFVPQKKIR</sequence>
<evidence type="ECO:0000259" key="9">
    <source>
        <dbReference type="PROSITE" id="PS50067"/>
    </source>
</evidence>
<evidence type="ECO:0000256" key="3">
    <source>
        <dbReference type="ARBA" id="ARBA00022840"/>
    </source>
</evidence>
<organism evidence="10 11">
    <name type="scientific">Sistotremastrum niveocremeum HHB9708</name>
    <dbReference type="NCBI Taxonomy" id="1314777"/>
    <lineage>
        <taxon>Eukaryota</taxon>
        <taxon>Fungi</taxon>
        <taxon>Dikarya</taxon>
        <taxon>Basidiomycota</taxon>
        <taxon>Agaricomycotina</taxon>
        <taxon>Agaricomycetes</taxon>
        <taxon>Sistotremastrales</taxon>
        <taxon>Sistotremastraceae</taxon>
        <taxon>Sertulicium</taxon>
        <taxon>Sertulicium niveocremeum</taxon>
    </lineage>
</organism>
<dbReference type="EMBL" id="KV419400">
    <property type="protein sequence ID" value="KZS96160.1"/>
    <property type="molecule type" value="Genomic_DNA"/>
</dbReference>
<dbReference type="AlphaFoldDB" id="A0A164XP39"/>